<dbReference type="GO" id="GO:0034015">
    <property type="term" value="F:L-ribulose-5-phosphate 3-epimerase activity"/>
    <property type="evidence" value="ECO:0007669"/>
    <property type="project" value="TreeGrafter"/>
</dbReference>
<dbReference type="Proteomes" id="UP000043763">
    <property type="component" value="Unassembled WGS sequence"/>
</dbReference>
<dbReference type="Gene3D" id="3.20.20.150">
    <property type="entry name" value="Divalent-metal-dependent TIM barrel enzymes"/>
    <property type="match status" value="1"/>
</dbReference>
<dbReference type="PANTHER" id="PTHR43489">
    <property type="entry name" value="ISOMERASE"/>
    <property type="match status" value="1"/>
</dbReference>
<dbReference type="EMBL" id="CVLB01000002">
    <property type="protein sequence ID" value="CRF34637.1"/>
    <property type="molecule type" value="Genomic_DNA"/>
</dbReference>
<dbReference type="GO" id="GO:0019852">
    <property type="term" value="P:L-ascorbic acid metabolic process"/>
    <property type="evidence" value="ECO:0007669"/>
    <property type="project" value="TreeGrafter"/>
</dbReference>
<sequence length="305" mass="35356">MGKYLLINYFPIFLIILEGAIINNLFGIYEKALEKSTSWHQKLLDAKELGFDFVEISIDETDERLSRLDWTKEERESLVKSIFETGIKIPTMCFSGHRRFPMGSKNPDTRKKAMELMEKAIIFASDIGIRIIQLAGYDVYYEKGDEETKQLFIEGLKKSLEMAAKYQVMLAIEIMDTPFLNSITKFLEYDRICNSPWLTVYPDLGNLTAWGNDVEDEIRKGIHKITAIHIKDTLAPKEGFEGKFKEVPFGEGCVDFVKCFKLLKELNYNGTFMIEMWSEKSDNPKEHVMKEKKWVLEKMKEGGFC</sequence>
<dbReference type="InterPro" id="IPR050417">
    <property type="entry name" value="Sugar_Epim/Isomerase"/>
</dbReference>
<protein>
    <recommendedName>
        <fullName evidence="2">L-ribulose-5-phosphate 3-epimerase</fullName>
    </recommendedName>
</protein>
<dbReference type="InterPro" id="IPR013022">
    <property type="entry name" value="Xyl_isomerase-like_TIM-brl"/>
</dbReference>
<dbReference type="RefSeq" id="WP_245158092.1">
    <property type="nucleotide sequence ID" value="NZ_CVLB01000002.1"/>
</dbReference>
<gene>
    <name evidence="5" type="primary">sgbU</name>
    <name evidence="5" type="ORF">BRSU_2147</name>
</gene>
<evidence type="ECO:0000313" key="5">
    <source>
        <dbReference type="EMBL" id="CRF34637.1"/>
    </source>
</evidence>
<keyword evidence="3" id="KW-0472">Membrane</keyword>
<dbReference type="GO" id="GO:0003677">
    <property type="term" value="F:DNA binding"/>
    <property type="evidence" value="ECO:0007669"/>
    <property type="project" value="InterPro"/>
</dbReference>
<organism evidence="5 6">
    <name type="scientific">Brachyspira suanatina</name>
    <dbReference type="NCBI Taxonomy" id="381802"/>
    <lineage>
        <taxon>Bacteria</taxon>
        <taxon>Pseudomonadati</taxon>
        <taxon>Spirochaetota</taxon>
        <taxon>Spirochaetia</taxon>
        <taxon>Brachyspirales</taxon>
        <taxon>Brachyspiraceae</taxon>
        <taxon>Brachyspira</taxon>
    </lineage>
</organism>
<keyword evidence="6" id="KW-1185">Reference proteome</keyword>
<dbReference type="NCBIfam" id="NF009688">
    <property type="entry name" value="PRK13209.1"/>
    <property type="match status" value="1"/>
</dbReference>
<dbReference type="Pfam" id="PF01261">
    <property type="entry name" value="AP_endonuc_2"/>
    <property type="match status" value="1"/>
</dbReference>
<dbReference type="SUPFAM" id="SSF51658">
    <property type="entry name" value="Xylose isomerase-like"/>
    <property type="match status" value="1"/>
</dbReference>
<dbReference type="AlphaFoldDB" id="A0A0G4K8X2"/>
<dbReference type="NCBIfam" id="NF009689">
    <property type="entry name" value="PRK13210.1"/>
    <property type="match status" value="1"/>
</dbReference>
<dbReference type="NCBIfam" id="TIGR00542">
    <property type="entry name" value="hxl6Piso_put"/>
    <property type="match status" value="1"/>
</dbReference>
<evidence type="ECO:0000259" key="4">
    <source>
        <dbReference type="Pfam" id="PF01261"/>
    </source>
</evidence>
<dbReference type="CDD" id="cd00019">
    <property type="entry name" value="AP2Ec"/>
    <property type="match status" value="1"/>
</dbReference>
<evidence type="ECO:0000256" key="2">
    <source>
        <dbReference type="NCBIfam" id="TIGR00542"/>
    </source>
</evidence>
<proteinExistence type="predicted"/>
<dbReference type="GO" id="GO:0008270">
    <property type="term" value="F:zinc ion binding"/>
    <property type="evidence" value="ECO:0007669"/>
    <property type="project" value="InterPro"/>
</dbReference>
<dbReference type="PANTHER" id="PTHR43489:SF1">
    <property type="entry name" value="L-RIBULOSE-5-PHOSPHATE 3-EPIMERASE SGBU-RELATED"/>
    <property type="match status" value="1"/>
</dbReference>
<evidence type="ECO:0000256" key="3">
    <source>
        <dbReference type="SAM" id="Phobius"/>
    </source>
</evidence>
<keyword evidence="3" id="KW-0812">Transmembrane</keyword>
<feature type="domain" description="Xylose isomerase-like TIM barrel" evidence="4">
    <location>
        <begin position="45"/>
        <end position="294"/>
    </location>
</feature>
<dbReference type="GO" id="GO:0016861">
    <property type="term" value="F:intramolecular oxidoreductase activity, interconverting aldoses and ketoses"/>
    <property type="evidence" value="ECO:0007669"/>
    <property type="project" value="InterPro"/>
</dbReference>
<reference evidence="6" key="1">
    <citation type="submission" date="2015-04" db="EMBL/GenBank/DDBJ databases">
        <authorList>
            <person name="Mushtaq Mamoona"/>
        </authorList>
    </citation>
    <scope>NUCLEOTIDE SEQUENCE [LARGE SCALE GENOMIC DNA]</scope>
    <source>
        <strain evidence="6">AN4859/03</strain>
    </source>
</reference>
<dbReference type="InterPro" id="IPR001719">
    <property type="entry name" value="AP_endonuc_2"/>
</dbReference>
<accession>A0A0G4K8X2</accession>
<evidence type="ECO:0000256" key="1">
    <source>
        <dbReference type="ARBA" id="ARBA00023235"/>
    </source>
</evidence>
<keyword evidence="1 5" id="KW-0413">Isomerase</keyword>
<keyword evidence="3" id="KW-1133">Transmembrane helix</keyword>
<name>A0A0G4K8X2_9SPIR</name>
<dbReference type="GO" id="GO:0006281">
    <property type="term" value="P:DNA repair"/>
    <property type="evidence" value="ECO:0007669"/>
    <property type="project" value="InterPro"/>
</dbReference>
<evidence type="ECO:0000313" key="6">
    <source>
        <dbReference type="Proteomes" id="UP000043763"/>
    </source>
</evidence>
<feature type="transmembrane region" description="Helical" evidence="3">
    <location>
        <begin position="6"/>
        <end position="26"/>
    </location>
</feature>
<dbReference type="InterPro" id="IPR004560">
    <property type="entry name" value="L-Ru-5P_3-Epase"/>
</dbReference>
<dbReference type="InterPro" id="IPR036237">
    <property type="entry name" value="Xyl_isomerase-like_sf"/>
</dbReference>